<dbReference type="AlphaFoldDB" id="A0A931E720"/>
<feature type="signal peptide" evidence="1">
    <location>
        <begin position="1"/>
        <end position="29"/>
    </location>
</feature>
<gene>
    <name evidence="2" type="ORF">I5907_14105</name>
</gene>
<keyword evidence="1" id="KW-0732">Signal</keyword>
<feature type="chain" id="PRO_5037690253" description="Lipoprotein" evidence="1">
    <location>
        <begin position="30"/>
        <end position="273"/>
    </location>
</feature>
<organism evidence="2 3">
    <name type="scientific">Panacibacter microcysteis</name>
    <dbReference type="NCBI Taxonomy" id="2793269"/>
    <lineage>
        <taxon>Bacteria</taxon>
        <taxon>Pseudomonadati</taxon>
        <taxon>Bacteroidota</taxon>
        <taxon>Chitinophagia</taxon>
        <taxon>Chitinophagales</taxon>
        <taxon>Chitinophagaceae</taxon>
        <taxon>Panacibacter</taxon>
    </lineage>
</organism>
<evidence type="ECO:0008006" key="4">
    <source>
        <dbReference type="Google" id="ProtNLM"/>
    </source>
</evidence>
<dbReference type="PROSITE" id="PS51257">
    <property type="entry name" value="PROKAR_LIPOPROTEIN"/>
    <property type="match status" value="1"/>
</dbReference>
<comment type="caution">
    <text evidence="2">The sequence shown here is derived from an EMBL/GenBank/DDBJ whole genome shotgun (WGS) entry which is preliminary data.</text>
</comment>
<reference evidence="2" key="1">
    <citation type="submission" date="2020-11" db="EMBL/GenBank/DDBJ databases">
        <title>Bacterial whole genome sequence for Panacibacter sp. DH6.</title>
        <authorList>
            <person name="Le V."/>
            <person name="Ko S."/>
            <person name="Ahn C.-Y."/>
            <person name="Oh H.-M."/>
        </authorList>
    </citation>
    <scope>NUCLEOTIDE SEQUENCE</scope>
    <source>
        <strain evidence="2">DH6</strain>
    </source>
</reference>
<evidence type="ECO:0000256" key="1">
    <source>
        <dbReference type="SAM" id="SignalP"/>
    </source>
</evidence>
<name>A0A931E720_9BACT</name>
<protein>
    <recommendedName>
        <fullName evidence="4">Lipoprotein</fullName>
    </recommendedName>
</protein>
<dbReference type="RefSeq" id="WP_196991459.1">
    <property type="nucleotide sequence ID" value="NZ_JADWYR010000002.1"/>
</dbReference>
<evidence type="ECO:0000313" key="3">
    <source>
        <dbReference type="Proteomes" id="UP000628448"/>
    </source>
</evidence>
<dbReference type="EMBL" id="JADWYR010000002">
    <property type="protein sequence ID" value="MBG9377372.1"/>
    <property type="molecule type" value="Genomic_DNA"/>
</dbReference>
<proteinExistence type="predicted"/>
<sequence>MQYTSFKTLSYSAAFSLVVLLFSSCKKEAADPYAGTQETETAAIADNAVNAGQSVFLVIDEESIDNGNPPNNFTSAQVNDNIAGIGQRQTLAYFQNNVGKTITLYTGEVGDEGWHALKTIPTSWINAGPTNNGLQNYIQAGPGLGSGEGPEVLLDKIPNVTPLRARGLKMLVGQTILAVVYDGDVSINYDPLNGNLQGANLGMVALEVLSVTKRTDGSSGSLPKVSVRIKDVDAAKASQLMLFSNAPKPKSSSEPFDINPPATIAAIKLVTAR</sequence>
<dbReference type="Proteomes" id="UP000628448">
    <property type="component" value="Unassembled WGS sequence"/>
</dbReference>
<accession>A0A931E720</accession>
<evidence type="ECO:0000313" key="2">
    <source>
        <dbReference type="EMBL" id="MBG9377372.1"/>
    </source>
</evidence>
<keyword evidence="3" id="KW-1185">Reference proteome</keyword>